<comment type="caution">
    <text evidence="2">The sequence shown here is derived from an EMBL/GenBank/DDBJ whole genome shotgun (WGS) entry which is preliminary data.</text>
</comment>
<evidence type="ECO:0000259" key="1">
    <source>
        <dbReference type="Pfam" id="PF00535"/>
    </source>
</evidence>
<dbReference type="Gene3D" id="3.90.550.10">
    <property type="entry name" value="Spore Coat Polysaccharide Biosynthesis Protein SpsA, Chain A"/>
    <property type="match status" value="1"/>
</dbReference>
<dbReference type="PANTHER" id="PTHR48090:SF7">
    <property type="entry name" value="RFBJ PROTEIN"/>
    <property type="match status" value="1"/>
</dbReference>
<dbReference type="InterPro" id="IPR050256">
    <property type="entry name" value="Glycosyltransferase_2"/>
</dbReference>
<dbReference type="Proteomes" id="UP000239388">
    <property type="component" value="Unassembled WGS sequence"/>
</dbReference>
<evidence type="ECO:0000313" key="3">
    <source>
        <dbReference type="Proteomes" id="UP000239388"/>
    </source>
</evidence>
<dbReference type="SUPFAM" id="SSF53448">
    <property type="entry name" value="Nucleotide-diphospho-sugar transferases"/>
    <property type="match status" value="1"/>
</dbReference>
<protein>
    <submittedName>
        <fullName evidence="2">Glycosyltransferase family 2 protein</fullName>
    </submittedName>
</protein>
<sequence length="294" mass="33537">MTASLLEHANTNHAQAWEPTVDHSSDSFDLSPWEFRLAETEDLASELTTTNQDDRGELDYSLPNEFKLSVIVPVYNEEDTIATIVSRLMQLPIRTEIVIVDDGSTDATRDVLARLAHFCDLKILYHSRNQGKGAAIRTAIPNTTGDIVVIQDADLEYDPKDLIQVIRPLVNGEADVSYGSRYLSKQPQAKRSSLLHRLGNQTLTCLSNCLTGLHLSDMETCYKAFPRSIIQRIPIQQNRFGFEPEITAKLAKRRYRFQECPIQYRARDWSEGKEIGWKDALSTLWCIIRYRFVD</sequence>
<dbReference type="InterPro" id="IPR001173">
    <property type="entry name" value="Glyco_trans_2-like"/>
</dbReference>
<dbReference type="AlphaFoldDB" id="A0A2S8GB54"/>
<evidence type="ECO:0000313" key="2">
    <source>
        <dbReference type="EMBL" id="PQO41685.1"/>
    </source>
</evidence>
<feature type="domain" description="Glycosyltransferase 2-like" evidence="1">
    <location>
        <begin position="69"/>
        <end position="230"/>
    </location>
</feature>
<keyword evidence="2" id="KW-0808">Transferase</keyword>
<dbReference type="InterPro" id="IPR029044">
    <property type="entry name" value="Nucleotide-diphossugar_trans"/>
</dbReference>
<dbReference type="CDD" id="cd04179">
    <property type="entry name" value="DPM_DPG-synthase_like"/>
    <property type="match status" value="1"/>
</dbReference>
<dbReference type="RefSeq" id="WP_105351437.1">
    <property type="nucleotide sequence ID" value="NZ_PUIB01000005.1"/>
</dbReference>
<dbReference type="GO" id="GO:0016740">
    <property type="term" value="F:transferase activity"/>
    <property type="evidence" value="ECO:0007669"/>
    <property type="project" value="UniProtKB-KW"/>
</dbReference>
<dbReference type="PANTHER" id="PTHR48090">
    <property type="entry name" value="UNDECAPRENYL-PHOSPHATE 4-DEOXY-4-FORMAMIDO-L-ARABINOSE TRANSFERASE-RELATED"/>
    <property type="match status" value="1"/>
</dbReference>
<dbReference type="OrthoDB" id="9810303at2"/>
<proteinExistence type="predicted"/>
<name>A0A2S8GB54_9BACT</name>
<gene>
    <name evidence="2" type="ORF">C5Y98_02880</name>
</gene>
<reference evidence="2 3" key="1">
    <citation type="submission" date="2018-02" db="EMBL/GenBank/DDBJ databases">
        <title>Comparative genomes isolates from brazilian mangrove.</title>
        <authorList>
            <person name="Araujo J.E."/>
            <person name="Taketani R.G."/>
            <person name="Silva M.C.P."/>
            <person name="Loureco M.V."/>
            <person name="Andreote F.D."/>
        </authorList>
    </citation>
    <scope>NUCLEOTIDE SEQUENCE [LARGE SCALE GENOMIC DNA]</scope>
    <source>
        <strain evidence="2 3">NAP PRIS-MGV</strain>
    </source>
</reference>
<organism evidence="2 3">
    <name type="scientific">Blastopirellula marina</name>
    <dbReference type="NCBI Taxonomy" id="124"/>
    <lineage>
        <taxon>Bacteria</taxon>
        <taxon>Pseudomonadati</taxon>
        <taxon>Planctomycetota</taxon>
        <taxon>Planctomycetia</taxon>
        <taxon>Pirellulales</taxon>
        <taxon>Pirellulaceae</taxon>
        <taxon>Blastopirellula</taxon>
    </lineage>
</organism>
<accession>A0A2S8GB54</accession>
<dbReference type="Pfam" id="PF00535">
    <property type="entry name" value="Glycos_transf_2"/>
    <property type="match status" value="1"/>
</dbReference>
<dbReference type="EMBL" id="PUIB01000005">
    <property type="protein sequence ID" value="PQO41685.1"/>
    <property type="molecule type" value="Genomic_DNA"/>
</dbReference>